<gene>
    <name evidence="2" type="ORF">IWX90DRAFT_346</name>
</gene>
<dbReference type="InterPro" id="IPR000073">
    <property type="entry name" value="AB_hydrolase_1"/>
</dbReference>
<evidence type="ECO:0000313" key="2">
    <source>
        <dbReference type="EMBL" id="KAK8176859.1"/>
    </source>
</evidence>
<comment type="caution">
    <text evidence="2">The sequence shown here is derived from an EMBL/GenBank/DDBJ whole genome shotgun (WGS) entry which is preliminary data.</text>
</comment>
<keyword evidence="2" id="KW-0378">Hydrolase</keyword>
<organism evidence="2 3">
    <name type="scientific">Phyllosticta citrichinensis</name>
    <dbReference type="NCBI Taxonomy" id="1130410"/>
    <lineage>
        <taxon>Eukaryota</taxon>
        <taxon>Fungi</taxon>
        <taxon>Dikarya</taxon>
        <taxon>Ascomycota</taxon>
        <taxon>Pezizomycotina</taxon>
        <taxon>Dothideomycetes</taxon>
        <taxon>Dothideomycetes incertae sedis</taxon>
        <taxon>Botryosphaeriales</taxon>
        <taxon>Phyllostictaceae</taxon>
        <taxon>Phyllosticta</taxon>
    </lineage>
</organism>
<name>A0ABR1Y4S7_9PEZI</name>
<evidence type="ECO:0000313" key="3">
    <source>
        <dbReference type="Proteomes" id="UP001456524"/>
    </source>
</evidence>
<dbReference type="GO" id="GO:0016787">
    <property type="term" value="F:hydrolase activity"/>
    <property type="evidence" value="ECO:0007669"/>
    <property type="project" value="UniProtKB-KW"/>
</dbReference>
<dbReference type="SUPFAM" id="SSF53474">
    <property type="entry name" value="alpha/beta-Hydrolases"/>
    <property type="match status" value="1"/>
</dbReference>
<dbReference type="PANTHER" id="PTHR37017">
    <property type="entry name" value="AB HYDROLASE-1 DOMAIN-CONTAINING PROTEIN-RELATED"/>
    <property type="match status" value="1"/>
</dbReference>
<dbReference type="EMBL" id="JBBWUH010000001">
    <property type="protein sequence ID" value="KAK8176859.1"/>
    <property type="molecule type" value="Genomic_DNA"/>
</dbReference>
<dbReference type="Gene3D" id="3.40.50.1820">
    <property type="entry name" value="alpha/beta hydrolase"/>
    <property type="match status" value="1"/>
</dbReference>
<proteinExistence type="predicted"/>
<dbReference type="InterPro" id="IPR052897">
    <property type="entry name" value="Sec-Metab_Biosynth_Hydrolase"/>
</dbReference>
<protein>
    <submittedName>
        <fullName evidence="2">Alpha/beta hydrolase fold-1</fullName>
    </submittedName>
</protein>
<accession>A0ABR1Y4S7</accession>
<sequence length="250" mass="26911">MSKPVIVFAPGAWHTPDCFDIVRDQLHARGWTTDAVAYPSVGGEPPNQSLPDDAAAVRAKLETLADQDQDIVLVVHSYGGLVGANAVEGLGYEQRKRAGKKGGVIMFVYLSAFVTPKGKSIKDMLGGQFLPWIKFNGDYCTPDTPEQIFYHDVEPAQQAAAISKLKHTSAAVFSSPATYEPWHDMATFFLYCDADAALPLPVQDQFVALLGAGATTFHSKGSHSPFLSVPEEVVEGLELAAETGLEKKSS</sequence>
<dbReference type="InterPro" id="IPR029058">
    <property type="entry name" value="AB_hydrolase_fold"/>
</dbReference>
<dbReference type="Proteomes" id="UP001456524">
    <property type="component" value="Unassembled WGS sequence"/>
</dbReference>
<feature type="domain" description="AB hydrolase-1" evidence="1">
    <location>
        <begin position="6"/>
        <end position="235"/>
    </location>
</feature>
<keyword evidence="3" id="KW-1185">Reference proteome</keyword>
<dbReference type="PANTHER" id="PTHR37017:SF11">
    <property type="entry name" value="ESTERASE_LIPASE_THIOESTERASE DOMAIN-CONTAINING PROTEIN"/>
    <property type="match status" value="1"/>
</dbReference>
<dbReference type="Pfam" id="PF12697">
    <property type="entry name" value="Abhydrolase_6"/>
    <property type="match status" value="1"/>
</dbReference>
<evidence type="ECO:0000259" key="1">
    <source>
        <dbReference type="Pfam" id="PF12697"/>
    </source>
</evidence>
<reference evidence="2 3" key="1">
    <citation type="journal article" date="2022" name="G3 (Bethesda)">
        <title>Enemy or ally: a genomic approach to elucidate the lifestyle of Phyllosticta citrichinaensis.</title>
        <authorList>
            <person name="Buijs V.A."/>
            <person name="Groenewald J.Z."/>
            <person name="Haridas S."/>
            <person name="LaButti K.M."/>
            <person name="Lipzen A."/>
            <person name="Martin F.M."/>
            <person name="Barry K."/>
            <person name="Grigoriev I.V."/>
            <person name="Crous P.W."/>
            <person name="Seidl M.F."/>
        </authorList>
    </citation>
    <scope>NUCLEOTIDE SEQUENCE [LARGE SCALE GENOMIC DNA]</scope>
    <source>
        <strain evidence="2 3">CBS 129764</strain>
    </source>
</reference>